<name>A0A8J5WV38_ZIZPA</name>
<sequence>MLLVPPGGRPGRCIMHGVAVGGAQVSNLPIGYTELGSTRVMTSIYCVDLTLMSAGVDTCRSMGFRRKKKLRRGKSRPLFPFGLAHMVPRGRMDRLATIQILCPGLALTKLTFCKWIGARSSDTSRNSWDNSTDNMSHTDWPARFFWVVDMQLSSAPHLHWIFGWFTEKD</sequence>
<evidence type="ECO:0000313" key="1">
    <source>
        <dbReference type="EMBL" id="KAG8096600.1"/>
    </source>
</evidence>
<evidence type="ECO:0000313" key="2">
    <source>
        <dbReference type="Proteomes" id="UP000729402"/>
    </source>
</evidence>
<protein>
    <submittedName>
        <fullName evidence="1">Uncharacterized protein</fullName>
    </submittedName>
</protein>
<comment type="caution">
    <text evidence="1">The sequence shown here is derived from an EMBL/GenBank/DDBJ whole genome shotgun (WGS) entry which is preliminary data.</text>
</comment>
<dbReference type="Proteomes" id="UP000729402">
    <property type="component" value="Unassembled WGS sequence"/>
</dbReference>
<keyword evidence="2" id="KW-1185">Reference proteome</keyword>
<reference evidence="1" key="1">
    <citation type="journal article" date="2021" name="bioRxiv">
        <title>Whole Genome Assembly and Annotation of Northern Wild Rice, Zizania palustris L., Supports a Whole Genome Duplication in the Zizania Genus.</title>
        <authorList>
            <person name="Haas M."/>
            <person name="Kono T."/>
            <person name="Macchietto M."/>
            <person name="Millas R."/>
            <person name="McGilp L."/>
            <person name="Shao M."/>
            <person name="Duquette J."/>
            <person name="Hirsch C.N."/>
            <person name="Kimball J."/>
        </authorList>
    </citation>
    <scope>NUCLEOTIDE SEQUENCE</scope>
    <source>
        <tissue evidence="1">Fresh leaf tissue</tissue>
    </source>
</reference>
<gene>
    <name evidence="1" type="ORF">GUJ93_ZPchr0013g34937</name>
</gene>
<reference evidence="1" key="2">
    <citation type="submission" date="2021-02" db="EMBL/GenBank/DDBJ databases">
        <authorList>
            <person name="Kimball J.A."/>
            <person name="Haas M.W."/>
            <person name="Macchietto M."/>
            <person name="Kono T."/>
            <person name="Duquette J."/>
            <person name="Shao M."/>
        </authorList>
    </citation>
    <scope>NUCLEOTIDE SEQUENCE</scope>
    <source>
        <tissue evidence="1">Fresh leaf tissue</tissue>
    </source>
</reference>
<organism evidence="1 2">
    <name type="scientific">Zizania palustris</name>
    <name type="common">Northern wild rice</name>
    <dbReference type="NCBI Taxonomy" id="103762"/>
    <lineage>
        <taxon>Eukaryota</taxon>
        <taxon>Viridiplantae</taxon>
        <taxon>Streptophyta</taxon>
        <taxon>Embryophyta</taxon>
        <taxon>Tracheophyta</taxon>
        <taxon>Spermatophyta</taxon>
        <taxon>Magnoliopsida</taxon>
        <taxon>Liliopsida</taxon>
        <taxon>Poales</taxon>
        <taxon>Poaceae</taxon>
        <taxon>BOP clade</taxon>
        <taxon>Oryzoideae</taxon>
        <taxon>Oryzeae</taxon>
        <taxon>Zizaniinae</taxon>
        <taxon>Zizania</taxon>
    </lineage>
</organism>
<proteinExistence type="predicted"/>
<dbReference type="AlphaFoldDB" id="A0A8J5WV38"/>
<dbReference type="EMBL" id="JAAALK010000079">
    <property type="protein sequence ID" value="KAG8096600.1"/>
    <property type="molecule type" value="Genomic_DNA"/>
</dbReference>
<accession>A0A8J5WV38</accession>